<keyword evidence="4" id="KW-1185">Reference proteome</keyword>
<dbReference type="PIRSF" id="PIRSF011396">
    <property type="entry name" value="Trp_halogenase"/>
    <property type="match status" value="1"/>
</dbReference>
<dbReference type="InterPro" id="IPR050816">
    <property type="entry name" value="Flavin-dep_Halogenase_NPB"/>
</dbReference>
<keyword evidence="2" id="KW-0285">Flavoprotein</keyword>
<dbReference type="PANTHER" id="PTHR43747">
    <property type="entry name" value="FAD-BINDING PROTEIN"/>
    <property type="match status" value="1"/>
</dbReference>
<evidence type="ECO:0000256" key="1">
    <source>
        <dbReference type="PIRSR" id="PIRSR011396-1"/>
    </source>
</evidence>
<dbReference type="GeneID" id="58195689"/>
<dbReference type="HOGENOM" id="CLU_022247_0_0_6"/>
<dbReference type="PATRIC" id="fig|1191460.12.peg.2842"/>
<accession>N8ZRD1</accession>
<comment type="caution">
    <text evidence="3">The sequence shown here is derived from an EMBL/GenBank/DDBJ whole genome shotgun (WGS) entry which is preliminary data.</text>
</comment>
<dbReference type="InterPro" id="IPR036188">
    <property type="entry name" value="FAD/NAD-bd_sf"/>
</dbReference>
<dbReference type="Proteomes" id="UP000018445">
    <property type="component" value="Unassembled WGS sequence"/>
</dbReference>
<evidence type="ECO:0000313" key="3">
    <source>
        <dbReference type="EMBL" id="ENV36319.1"/>
    </source>
</evidence>
<evidence type="ECO:0000256" key="2">
    <source>
        <dbReference type="PIRSR" id="PIRSR011396-2"/>
    </source>
</evidence>
<name>N8ZRD1_ACIVR</name>
<feature type="binding site" evidence="2">
    <location>
        <position position="80"/>
    </location>
    <ligand>
        <name>7-chloro-L-tryptophan</name>
        <dbReference type="ChEBI" id="CHEBI:58713"/>
    </ligand>
</feature>
<feature type="binding site" evidence="2">
    <location>
        <position position="350"/>
    </location>
    <ligand>
        <name>FAD</name>
        <dbReference type="ChEBI" id="CHEBI:57692"/>
    </ligand>
</feature>
<organism evidence="3 4">
    <name type="scientific">Acinetobacter venetianus (strain ATCC 31012 / DSM 23050 / BCRC 14357 / CCUG 45561 / CIP 110063 / KCTC 2702 / LMG 19082 / RAG-1)</name>
    <dbReference type="NCBI Taxonomy" id="1191460"/>
    <lineage>
        <taxon>Bacteria</taxon>
        <taxon>Pseudomonadati</taxon>
        <taxon>Pseudomonadota</taxon>
        <taxon>Gammaproteobacteria</taxon>
        <taxon>Moraxellales</taxon>
        <taxon>Moraxellaceae</taxon>
        <taxon>Acinetobacter</taxon>
    </lineage>
</organism>
<evidence type="ECO:0000313" key="4">
    <source>
        <dbReference type="Proteomes" id="UP000018445"/>
    </source>
</evidence>
<dbReference type="GO" id="GO:0004497">
    <property type="term" value="F:monooxygenase activity"/>
    <property type="evidence" value="ECO:0007669"/>
    <property type="project" value="InterPro"/>
</dbReference>
<dbReference type="PANTHER" id="PTHR43747:SF4">
    <property type="entry name" value="FLAVIN-DEPENDENT TRYPTOPHAN HALOGENASE"/>
    <property type="match status" value="1"/>
</dbReference>
<dbReference type="eggNOG" id="COG0446">
    <property type="taxonomic scope" value="Bacteria"/>
</dbReference>
<dbReference type="InterPro" id="IPR033856">
    <property type="entry name" value="Trp_halogen"/>
</dbReference>
<dbReference type="InterPro" id="IPR006905">
    <property type="entry name" value="Flavin_halogenase"/>
</dbReference>
<proteinExistence type="predicted"/>
<keyword evidence="2" id="KW-0274">FAD</keyword>
<dbReference type="Pfam" id="PF04820">
    <property type="entry name" value="Trp_halogenase"/>
    <property type="match status" value="1"/>
</dbReference>
<dbReference type="SUPFAM" id="SSF51905">
    <property type="entry name" value="FAD/NAD(P)-binding domain"/>
    <property type="match status" value="1"/>
</dbReference>
<feature type="active site" evidence="1">
    <location>
        <position position="80"/>
    </location>
</feature>
<feature type="binding site" evidence="2">
    <location>
        <position position="346"/>
    </location>
    <ligand>
        <name>L-tryptophan</name>
        <dbReference type="ChEBI" id="CHEBI:57912"/>
    </ligand>
</feature>
<dbReference type="AlphaFoldDB" id="N8ZRD1"/>
<keyword evidence="2" id="KW-0547">Nucleotide-binding</keyword>
<feature type="binding site" evidence="2">
    <location>
        <begin position="15"/>
        <end position="18"/>
    </location>
    <ligand>
        <name>FAD</name>
        <dbReference type="ChEBI" id="CHEBI:57692"/>
    </ligand>
</feature>
<feature type="binding site" evidence="2">
    <location>
        <position position="337"/>
    </location>
    <ligand>
        <name>FAD</name>
        <dbReference type="ChEBI" id="CHEBI:57692"/>
    </ligand>
</feature>
<dbReference type="GO" id="GO:0000166">
    <property type="term" value="F:nucleotide binding"/>
    <property type="evidence" value="ECO:0007669"/>
    <property type="project" value="UniProtKB-KW"/>
</dbReference>
<dbReference type="Gene3D" id="3.50.50.60">
    <property type="entry name" value="FAD/NAD(P)-binding domain"/>
    <property type="match status" value="1"/>
</dbReference>
<evidence type="ECO:0008006" key="5">
    <source>
        <dbReference type="Google" id="ProtNLM"/>
    </source>
</evidence>
<dbReference type="RefSeq" id="WP_004881241.1">
    <property type="nucleotide sequence ID" value="NZ_AKIQ01000003.1"/>
</dbReference>
<dbReference type="EMBL" id="APPO01000019">
    <property type="protein sequence ID" value="ENV36319.1"/>
    <property type="molecule type" value="Genomic_DNA"/>
</dbReference>
<feature type="binding site" evidence="2">
    <location>
        <position position="190"/>
    </location>
    <ligand>
        <name>FAD</name>
        <dbReference type="ChEBI" id="CHEBI:57692"/>
    </ligand>
</feature>
<protein>
    <recommendedName>
        <fullName evidence="5">Tryptophan 7-halogenase</fullName>
    </recommendedName>
</protein>
<dbReference type="OrthoDB" id="462203at2"/>
<gene>
    <name evidence="3" type="ORF">F959_02849</name>
</gene>
<sequence length="494" mass="56045">MLNLRGMNRVVVVGGGTAGWFAALQLRQLFSASVEIMVISAPQIPIVGVGEGGVLNLLTVLHDLNVDLKDFIAKTGSTLKLGFRYESWRTGQSDDYYYHLFPLATDDFVWNENGYNPFLSGLFNHGIDISKYMASYQFSEEKKPFEEVLKILLEGKNNFGASLHFDTFRVGQYLRDIAIARGILHVEEKVESFQIDTLTGHISSICLEKRNIDCDFLIDASGFARLLIGKQYQSEWCSFSDVLPLNRALPFHLQYGDEPKELVTRATAMSSGWMWQIPLQERIGAGYVFHDEFISDQQAQREVEAWLGCEIKPAKPISFEAGCYKEVWIKNVVAIGLASGFVEPLEATSIGQMLTQLQLLVSFIKENHGIISKQNIDCFNQQNTQFWFGIRDFIRMHYDTGRSDTDFWKFMLTVQQPETYQELKKCWVYRTPRDIDFVQHSMGGVSMFSVASWFAVGAGVGIIKPDATATELYALSPEKKARVAKFLHEFKRNS</sequence>
<reference evidence="3 4" key="1">
    <citation type="submission" date="2013-02" db="EMBL/GenBank/DDBJ databases">
        <title>The Genome Sequence of Acinetobacter venetianus CIP 110063.</title>
        <authorList>
            <consortium name="The Broad Institute Genome Sequencing Platform"/>
            <consortium name="The Broad Institute Genome Sequencing Center for Infectious Disease"/>
            <person name="Cerqueira G."/>
            <person name="Feldgarden M."/>
            <person name="Courvalin P."/>
            <person name="Perichon B."/>
            <person name="Grillot-Courvalin C."/>
            <person name="Clermont D."/>
            <person name="Rocha E."/>
            <person name="Yoon E.-J."/>
            <person name="Nemec A."/>
            <person name="Walker B."/>
            <person name="Young S.K."/>
            <person name="Zeng Q."/>
            <person name="Gargeya S."/>
            <person name="Fitzgerald M."/>
            <person name="Haas B."/>
            <person name="Abouelleil A."/>
            <person name="Alvarado L."/>
            <person name="Arachchi H.M."/>
            <person name="Berlin A.M."/>
            <person name="Chapman S.B."/>
            <person name="Dewar J."/>
            <person name="Goldberg J."/>
            <person name="Griggs A."/>
            <person name="Gujja S."/>
            <person name="Hansen M."/>
            <person name="Howarth C."/>
            <person name="Imamovic A."/>
            <person name="Larimer J."/>
            <person name="McCowan C."/>
            <person name="Murphy C."/>
            <person name="Neiman D."/>
            <person name="Pearson M."/>
            <person name="Priest M."/>
            <person name="Roberts A."/>
            <person name="Saif S."/>
            <person name="Shea T."/>
            <person name="Sisk P."/>
            <person name="Sykes S."/>
            <person name="Wortman J."/>
            <person name="Nusbaum C."/>
            <person name="Birren B."/>
        </authorList>
    </citation>
    <scope>NUCLEOTIDE SEQUENCE [LARGE SCALE GENOMIC DNA]</scope>
    <source>
        <strain evidence="4">ATCC 31012 / DSM 23050 / BCRC 14357 / CCUG 45561 / CIP 110063 / KCTC 2702 / LMG 19082 / RAG-1</strain>
    </source>
</reference>